<comment type="caution">
    <text evidence="6">The sequence shown here is derived from an EMBL/GenBank/DDBJ whole genome shotgun (WGS) entry which is preliminary data.</text>
</comment>
<dbReference type="EMBL" id="NIDN02000061">
    <property type="protein sequence ID" value="RLL98051.1"/>
    <property type="molecule type" value="Genomic_DNA"/>
</dbReference>
<name>A0A229XDB6_9EURO</name>
<evidence type="ECO:0000256" key="2">
    <source>
        <dbReference type="ARBA" id="ARBA00022827"/>
    </source>
</evidence>
<dbReference type="PANTHER" id="PTHR46972:SF1">
    <property type="entry name" value="FAD DEPENDENT OXIDOREDUCTASE DOMAIN-CONTAINING PROTEIN"/>
    <property type="match status" value="1"/>
</dbReference>
<dbReference type="OrthoDB" id="655030at2759"/>
<keyword evidence="3" id="KW-0560">Oxidoreductase</keyword>
<dbReference type="Gene3D" id="3.50.50.60">
    <property type="entry name" value="FAD/NAD(P)-binding domain"/>
    <property type="match status" value="1"/>
</dbReference>
<dbReference type="PANTHER" id="PTHR46972">
    <property type="entry name" value="MONOOXYGENASE ASQM-RELATED"/>
    <property type="match status" value="1"/>
</dbReference>
<dbReference type="PRINTS" id="PR00420">
    <property type="entry name" value="RNGMNOXGNASE"/>
</dbReference>
<dbReference type="InterPro" id="IPR036188">
    <property type="entry name" value="FAD/NAD-bd_sf"/>
</dbReference>
<keyword evidence="4" id="KW-0503">Monooxygenase</keyword>
<sequence>MAPKIAIVGAGPAGLTLASILNRHGITPTIFEAEKSRDARTQGGSLDLHPTTGQAALIACGLEAEFNKHVRYEGQDFVIADKFGNRLVNLQGRDTQRPEIDRHTLRNILLDSVPPEMIKWGHKVVAVSSGRLEFANHTETGFDLIVGADGVWSKVRKLCTYATNYYSGISCLEMRLRDVDIKHPEISRMIGNGSFFSLGDVEGHTLQCQRQGDGSIRAYAYGRRPEKWREDLNINWDNAAEVRAYLLEIYANFAPELKSVIANCDDDITPRTLYMLPSGLRWPSRGDATVIGDAAHVMTPFAGEGVNMAMTDAMELAQAILKQPENLAAAVKEYETSMWPRAQKASAITWENTMTRFEPGGLQKFADLLNQTLEKQNNMLLMGD</sequence>
<evidence type="ECO:0000313" key="6">
    <source>
        <dbReference type="EMBL" id="RLL98051.1"/>
    </source>
</evidence>
<dbReference type="InterPro" id="IPR002938">
    <property type="entry name" value="FAD-bd"/>
</dbReference>
<gene>
    <name evidence="6" type="ORF">CFD26_100342</name>
</gene>
<dbReference type="SUPFAM" id="SSF51905">
    <property type="entry name" value="FAD/NAD(P)-binding domain"/>
    <property type="match status" value="1"/>
</dbReference>
<evidence type="ECO:0000313" key="7">
    <source>
        <dbReference type="Proteomes" id="UP000215289"/>
    </source>
</evidence>
<keyword evidence="1" id="KW-0285">Flavoprotein</keyword>
<protein>
    <recommendedName>
        <fullName evidence="5">FAD-binding domain-containing protein</fullName>
    </recommendedName>
</protein>
<evidence type="ECO:0000256" key="3">
    <source>
        <dbReference type="ARBA" id="ARBA00023002"/>
    </source>
</evidence>
<proteinExistence type="predicted"/>
<dbReference type="Proteomes" id="UP000215289">
    <property type="component" value="Unassembled WGS sequence"/>
</dbReference>
<dbReference type="Pfam" id="PF01494">
    <property type="entry name" value="FAD_binding_3"/>
    <property type="match status" value="2"/>
</dbReference>
<accession>A0A229XDB6</accession>
<evidence type="ECO:0000256" key="1">
    <source>
        <dbReference type="ARBA" id="ARBA00022630"/>
    </source>
</evidence>
<keyword evidence="2" id="KW-0274">FAD</keyword>
<keyword evidence="7" id="KW-1185">Reference proteome</keyword>
<evidence type="ECO:0000256" key="4">
    <source>
        <dbReference type="ARBA" id="ARBA00023033"/>
    </source>
</evidence>
<reference evidence="6 7" key="1">
    <citation type="submission" date="2018-08" db="EMBL/GenBank/DDBJ databases">
        <title>Draft genome sequences of two Aspergillus turcosus clinical strains isolated from bronchoalveolar lavage fluid: one azole-susceptible and the other azole-resistant.</title>
        <authorList>
            <person name="Parent-Michaud M."/>
            <person name="Dufresne P.J."/>
            <person name="Fournier E."/>
            <person name="Martineau C."/>
            <person name="Moreira S."/>
            <person name="Perkins V."/>
            <person name="De Repentigny L."/>
            <person name="Dufresne S.F."/>
        </authorList>
    </citation>
    <scope>NUCLEOTIDE SEQUENCE [LARGE SCALE GENOMIC DNA]</scope>
    <source>
        <strain evidence="6">HMR AF 1038</strain>
    </source>
</reference>
<feature type="domain" description="FAD-binding" evidence="5">
    <location>
        <begin position="5"/>
        <end position="185"/>
    </location>
</feature>
<feature type="domain" description="FAD-binding" evidence="5">
    <location>
        <begin position="286"/>
        <end position="343"/>
    </location>
</feature>
<dbReference type="GO" id="GO:0071949">
    <property type="term" value="F:FAD binding"/>
    <property type="evidence" value="ECO:0007669"/>
    <property type="project" value="InterPro"/>
</dbReference>
<dbReference type="GO" id="GO:0004497">
    <property type="term" value="F:monooxygenase activity"/>
    <property type="evidence" value="ECO:0007669"/>
    <property type="project" value="UniProtKB-KW"/>
</dbReference>
<dbReference type="STRING" id="1245748.A0A229XDB6"/>
<dbReference type="AlphaFoldDB" id="A0A229XDB6"/>
<evidence type="ECO:0000259" key="5">
    <source>
        <dbReference type="Pfam" id="PF01494"/>
    </source>
</evidence>
<organism evidence="6 7">
    <name type="scientific">Aspergillus turcosus</name>
    <dbReference type="NCBI Taxonomy" id="1245748"/>
    <lineage>
        <taxon>Eukaryota</taxon>
        <taxon>Fungi</taxon>
        <taxon>Dikarya</taxon>
        <taxon>Ascomycota</taxon>
        <taxon>Pezizomycotina</taxon>
        <taxon>Eurotiomycetes</taxon>
        <taxon>Eurotiomycetidae</taxon>
        <taxon>Eurotiales</taxon>
        <taxon>Aspergillaceae</taxon>
        <taxon>Aspergillus</taxon>
        <taxon>Aspergillus subgen. Fumigati</taxon>
    </lineage>
</organism>